<dbReference type="InterPro" id="IPR036166">
    <property type="entry name" value="YxeA-like_sf"/>
</dbReference>
<dbReference type="AlphaFoldDB" id="R2VMC2"/>
<organism evidence="1 3">
    <name type="scientific">Enterococcus gilvus ATCC BAA-350</name>
    <dbReference type="NCBI Taxonomy" id="1158614"/>
    <lineage>
        <taxon>Bacteria</taxon>
        <taxon>Bacillati</taxon>
        <taxon>Bacillota</taxon>
        <taxon>Bacilli</taxon>
        <taxon>Lactobacillales</taxon>
        <taxon>Enterococcaceae</taxon>
        <taxon>Enterococcus</taxon>
    </lineage>
</organism>
<dbReference type="Proteomes" id="UP000014160">
    <property type="component" value="Unassembled WGS sequence"/>
</dbReference>
<dbReference type="EMBL" id="AJDQ01000002">
    <property type="protein sequence ID" value="EOI58985.1"/>
    <property type="molecule type" value="Genomic_DNA"/>
</dbReference>
<reference evidence="2 4" key="2">
    <citation type="submission" date="2013-03" db="EMBL/GenBank/DDBJ databases">
        <title>The Genome Sequence of Enterococcus gilvus ATCC BAA-350 (PacBio/Illumina hybrid assembly).</title>
        <authorList>
            <consortium name="The Broad Institute Genomics Platform"/>
            <consortium name="The Broad Institute Genome Sequencing Center for Infectious Disease"/>
            <person name="Earl A."/>
            <person name="Russ C."/>
            <person name="Gilmore M."/>
            <person name="Surin D."/>
            <person name="Walker B."/>
            <person name="Young S."/>
            <person name="Zeng Q."/>
            <person name="Gargeya S."/>
            <person name="Fitzgerald M."/>
            <person name="Haas B."/>
            <person name="Abouelleil A."/>
            <person name="Allen A.W."/>
            <person name="Alvarado L."/>
            <person name="Arachchi H.M."/>
            <person name="Berlin A.M."/>
            <person name="Chapman S.B."/>
            <person name="Gainer-Dewar J."/>
            <person name="Goldberg J."/>
            <person name="Griggs A."/>
            <person name="Gujja S."/>
            <person name="Hansen M."/>
            <person name="Howarth C."/>
            <person name="Imamovic A."/>
            <person name="Ireland A."/>
            <person name="Larimer J."/>
            <person name="McCowan C."/>
            <person name="Murphy C."/>
            <person name="Pearson M."/>
            <person name="Poon T.W."/>
            <person name="Priest M."/>
            <person name="Roberts A."/>
            <person name="Saif S."/>
            <person name="Shea T."/>
            <person name="Sisk P."/>
            <person name="Sykes S."/>
            <person name="Wortman J."/>
            <person name="Nusbaum C."/>
            <person name="Birren B."/>
        </authorList>
    </citation>
    <scope>NUCLEOTIDE SEQUENCE [LARGE SCALE GENOMIC DNA]</scope>
    <source>
        <strain evidence="2 4">ATCC BAA-350</strain>
    </source>
</reference>
<proteinExistence type="predicted"/>
<dbReference type="HOGENOM" id="CLU_126418_3_2_9"/>
<evidence type="ECO:0000313" key="3">
    <source>
        <dbReference type="Proteomes" id="UP000013750"/>
    </source>
</evidence>
<accession>R2VMC2</accession>
<gene>
    <name evidence="2" type="ORF">I592_03276</name>
    <name evidence="1" type="ORF">UKC_00171</name>
</gene>
<dbReference type="Pfam" id="PF06486">
    <property type="entry name" value="DUF1093"/>
    <property type="match status" value="1"/>
</dbReference>
<dbReference type="Proteomes" id="UP000013750">
    <property type="component" value="Unassembled WGS sequence"/>
</dbReference>
<evidence type="ECO:0000313" key="1">
    <source>
        <dbReference type="EMBL" id="EOI58985.1"/>
    </source>
</evidence>
<reference evidence="1 3" key="1">
    <citation type="submission" date="2013-02" db="EMBL/GenBank/DDBJ databases">
        <title>The Genome Sequence of Enterococcus gilvus ATCC BAA-350.</title>
        <authorList>
            <consortium name="The Broad Institute Genome Sequencing Platform"/>
            <consortium name="The Broad Institute Genome Sequencing Center for Infectious Disease"/>
            <person name="Earl A.M."/>
            <person name="Gilmore M.S."/>
            <person name="Lebreton F."/>
            <person name="Walker B."/>
            <person name="Young S.K."/>
            <person name="Zeng Q."/>
            <person name="Gargeya S."/>
            <person name="Fitzgerald M."/>
            <person name="Haas B."/>
            <person name="Abouelleil A."/>
            <person name="Alvarado L."/>
            <person name="Arachchi H.M."/>
            <person name="Berlin A.M."/>
            <person name="Chapman S.B."/>
            <person name="Dewar J."/>
            <person name="Goldberg J."/>
            <person name="Griggs A."/>
            <person name="Gujja S."/>
            <person name="Hansen M."/>
            <person name="Howarth C."/>
            <person name="Imamovic A."/>
            <person name="Larimer J."/>
            <person name="McCowan C."/>
            <person name="Murphy C."/>
            <person name="Neiman D."/>
            <person name="Pearson M."/>
            <person name="Priest M."/>
            <person name="Roberts A."/>
            <person name="Saif S."/>
            <person name="Shea T."/>
            <person name="Sisk P."/>
            <person name="Sykes S."/>
            <person name="Wortman J."/>
            <person name="Nusbaum C."/>
            <person name="Birren B."/>
        </authorList>
    </citation>
    <scope>NUCLEOTIDE SEQUENCE [LARGE SCALE GENOMIC DNA]</scope>
    <source>
        <strain evidence="1 3">ATCC BAA-350</strain>
    </source>
</reference>
<dbReference type="EMBL" id="ASWH01000002">
    <property type="protein sequence ID" value="EOW79138.1"/>
    <property type="molecule type" value="Genomic_DNA"/>
</dbReference>
<dbReference type="Gene3D" id="2.40.50.480">
    <property type="match status" value="1"/>
</dbReference>
<dbReference type="eggNOG" id="COG5294">
    <property type="taxonomic scope" value="Bacteria"/>
</dbReference>
<dbReference type="PATRIC" id="fig|1158614.3.peg.161"/>
<evidence type="ECO:0008006" key="5">
    <source>
        <dbReference type="Google" id="ProtNLM"/>
    </source>
</evidence>
<sequence>MRTMIKKLLGILASIAILLFGAMLYSKNSSSEVAGILDQLNPLVPKSELYVKTTKPQSVNGYGTATYQQIAANENGKTRTVQFNGLSKLKTDRYLKLTNKGSHIETYEEVRRDQVPEKALKEIDPR</sequence>
<dbReference type="InterPro" id="IPR006542">
    <property type="entry name" value="DUF1093"/>
</dbReference>
<protein>
    <recommendedName>
        <fullName evidence="5">YxeA family protein</fullName>
    </recommendedName>
</protein>
<dbReference type="SUPFAM" id="SSF159121">
    <property type="entry name" value="BC4932-like"/>
    <property type="match status" value="1"/>
</dbReference>
<evidence type="ECO:0000313" key="2">
    <source>
        <dbReference type="EMBL" id="EOW79138.1"/>
    </source>
</evidence>
<dbReference type="NCBIfam" id="TIGR01655">
    <property type="entry name" value="yxeA_fam"/>
    <property type="match status" value="1"/>
</dbReference>
<keyword evidence="4" id="KW-1185">Reference proteome</keyword>
<evidence type="ECO:0000313" key="4">
    <source>
        <dbReference type="Proteomes" id="UP000014160"/>
    </source>
</evidence>
<dbReference type="PANTHER" id="PTHR36433:SF2">
    <property type="entry name" value="YXEA FAMILY PROTEIN"/>
    <property type="match status" value="1"/>
</dbReference>
<dbReference type="PANTHER" id="PTHR36433">
    <property type="entry name" value="HYPOTHETICAL CYTOSOLIC PROTEIN"/>
    <property type="match status" value="1"/>
</dbReference>
<name>R2VMC2_9ENTE</name>
<comment type="caution">
    <text evidence="1">The sequence shown here is derived from an EMBL/GenBank/DDBJ whole genome shotgun (WGS) entry which is preliminary data.</text>
</comment>